<protein>
    <submittedName>
        <fullName evidence="1">Uncharacterized protein</fullName>
    </submittedName>
</protein>
<gene>
    <name evidence="1" type="ORF">ATI02_2069</name>
</gene>
<proteinExistence type="predicted"/>
<keyword evidence="2" id="KW-1185">Reference proteome</keyword>
<reference evidence="1 2" key="1">
    <citation type="submission" date="2017-11" db="EMBL/GenBank/DDBJ databases">
        <title>Genome sequencing of a diverse group of Pseudomonas species.</title>
        <authorList>
            <person name="Loper J."/>
        </authorList>
    </citation>
    <scope>NUCLEOTIDE SEQUENCE [LARGE SCALE GENOMIC DNA]</scope>
    <source>
        <strain evidence="1 2">LMG 25716</strain>
    </source>
</reference>
<comment type="caution">
    <text evidence="1">The sequence shown here is derived from an EMBL/GenBank/DDBJ whole genome shotgun (WGS) entry which is preliminary data.</text>
</comment>
<dbReference type="Proteomes" id="UP000232455">
    <property type="component" value="Unassembled WGS sequence"/>
</dbReference>
<organism evidence="1 2">
    <name type="scientific">Pseudomonas baetica</name>
    <dbReference type="NCBI Taxonomy" id="674054"/>
    <lineage>
        <taxon>Bacteria</taxon>
        <taxon>Pseudomonadati</taxon>
        <taxon>Pseudomonadota</taxon>
        <taxon>Gammaproteobacteria</taxon>
        <taxon>Pseudomonadales</taxon>
        <taxon>Pseudomonadaceae</taxon>
        <taxon>Pseudomonas</taxon>
    </lineage>
</organism>
<evidence type="ECO:0000313" key="2">
    <source>
        <dbReference type="Proteomes" id="UP000232455"/>
    </source>
</evidence>
<accession>A0ABX4PXZ6</accession>
<dbReference type="RefSeq" id="WP_100846207.1">
    <property type="nucleotide sequence ID" value="NZ_PHHE01000001.1"/>
</dbReference>
<evidence type="ECO:0000313" key="1">
    <source>
        <dbReference type="EMBL" id="PKA69236.1"/>
    </source>
</evidence>
<name>A0ABX4PXZ6_9PSED</name>
<dbReference type="EMBL" id="PHHE01000001">
    <property type="protein sequence ID" value="PKA69236.1"/>
    <property type="molecule type" value="Genomic_DNA"/>
</dbReference>
<sequence length="1151" mass="130086">MQKTYNSLMLGSEGDKVTWTEEWDKALQAQKHLSVIVDKIPTVRFVARLALQNELQRRKKAVDLDKVYINVISDDYQIERRPSGTLVDVLIYCLDTNTVPNYLGGEGDGVYYLPDTFSDKFRVAGFSIVDVESVVTATLGSFEASLRSELNNYWAAPATDSSGQAGMTNQQEFKKAYAQMLAAELSLAVMTMGIREALASRYSDLLSMDSGDGVYRAVVVPEQEYLTARGPSIILDNAARTHSQMNLLNDNTDYVLHTPDKGFEFFASNLQLHKELLSRLGVSDTQVKYPKVTQGVFSLSAGAHLQGQLETLSILMHDRGRSERPLTEQLQENQSLFVLLSDIELRLTRVFDALRRLDWPLWLLKSTHEIQRRYIALEDSKNNYDTEYQAVFDSCFSFQEHVRRAFSDWTNSAFGEPLDSEKIEVHSLYSMQVGGRTIEQEDTRTLTEFIAFGLHDEGFRAKLTIKGAPVGSRLSVAALEQWLVNRNMRLQFTANIPAAPSREFQQAYWSHLYSKMELALFIAHQSGYYSDADAEIIQRAMGRDPSVFIRGVKLEYLESALKDVIVFNVRESQAYFIFLRTSAGAFEFIKFANAFDMKKWFESSLGADRDYAASLIRPDALQDAGILQGANRAPLRYEYKIGTRHAELFNGSIGTLFDYINVAYQNEVVWHKAIAPNHYGQLGVEGRRRYARLHTELRAISTIEARENGFPSFEKFTYDAVKEVLQLELGSRQVNVNIDPDLIIVQAESFRRSLTDLLIEGLSFETSHPSFATKFDPYYYMIGGHPEIKELDIRDLSQLSKTFRPGDRYTEMLKGEYLKPDRPDYAFRRAVYAKKIHCQMHYDAVSGFVDGKLSNGLLIALQRIIDRVGEGRGNENAVHSILDEGLYKLHINTGLTDFSSRFVEGAYIFRIKNGNGFLDLMYTPDAPDRVSFRAVKDFFTGIQYRLSPFREYYLDRLQLIDKEVVDKFFNTTMAKVDAPAPIKPYYPGRVSDLRELHTDRIRRVLNDIDEKTTSLTEVITGLIYENVIRVANIVSILVPPVGTVVVAVQLMKSLYDGAHAYQRGDYSAALGHGKEALIGLFTLGKASAAGGAAKKVTSAQRTFLSIVGDARTAAQFVTETMGLKTPDQQLIDFLKELIEDQVTSRSKTSVR</sequence>